<accession>A0A1X6PKS1</accession>
<evidence type="ECO:0000256" key="2">
    <source>
        <dbReference type="ARBA" id="ARBA00022840"/>
    </source>
</evidence>
<feature type="compositionally biased region" description="Gly residues" evidence="3">
    <location>
        <begin position="597"/>
        <end position="613"/>
    </location>
</feature>
<evidence type="ECO:0000256" key="3">
    <source>
        <dbReference type="SAM" id="MobiDB-lite"/>
    </source>
</evidence>
<dbReference type="GO" id="GO:0005524">
    <property type="term" value="F:ATP binding"/>
    <property type="evidence" value="ECO:0007669"/>
    <property type="project" value="UniProtKB-KW"/>
</dbReference>
<reference evidence="5 6" key="1">
    <citation type="submission" date="2017-03" db="EMBL/GenBank/DDBJ databases">
        <title>WGS assembly of Porphyra umbilicalis.</title>
        <authorList>
            <person name="Brawley S.H."/>
            <person name="Blouin N.A."/>
            <person name="Ficko-Blean E."/>
            <person name="Wheeler G.L."/>
            <person name="Lohr M."/>
            <person name="Goodson H.V."/>
            <person name="Jenkins J.W."/>
            <person name="Blaby-Haas C.E."/>
            <person name="Helliwell K.E."/>
            <person name="Chan C."/>
            <person name="Marriage T."/>
            <person name="Bhattacharya D."/>
            <person name="Klein A.S."/>
            <person name="Badis Y."/>
            <person name="Brodie J."/>
            <person name="Cao Y."/>
            <person name="Collen J."/>
            <person name="Dittami S.M."/>
            <person name="Gachon C.M."/>
            <person name="Green B.R."/>
            <person name="Karpowicz S."/>
            <person name="Kim J.W."/>
            <person name="Kudahl U."/>
            <person name="Lin S."/>
            <person name="Michel G."/>
            <person name="Mittag M."/>
            <person name="Olson B.J."/>
            <person name="Pangilinan J."/>
            <person name="Peng Y."/>
            <person name="Qiu H."/>
            <person name="Shu S."/>
            <person name="Singer J.T."/>
            <person name="Smith A.G."/>
            <person name="Sprecher B.N."/>
            <person name="Wagner V."/>
            <person name="Wang W."/>
            <person name="Wang Z.-Y."/>
            <person name="Yan J."/>
            <person name="Yarish C."/>
            <person name="Zoeuner-Riek S."/>
            <person name="Zhuang Y."/>
            <person name="Zou Y."/>
            <person name="Lindquist E.A."/>
            <person name="Grimwood J."/>
            <person name="Barry K."/>
            <person name="Rokhsar D.S."/>
            <person name="Schmutz J."/>
            <person name="Stiller J.W."/>
            <person name="Grossman A.R."/>
            <person name="Prochnik S.E."/>
        </authorList>
    </citation>
    <scope>NUCLEOTIDE SEQUENCE [LARGE SCALE GENOMIC DNA]</scope>
    <source>
        <strain evidence="5">4086291</strain>
    </source>
</reference>
<evidence type="ECO:0000256" key="1">
    <source>
        <dbReference type="ARBA" id="ARBA00022741"/>
    </source>
</evidence>
<organism evidence="5 6">
    <name type="scientific">Porphyra umbilicalis</name>
    <name type="common">Purple laver</name>
    <name type="synonym">Red alga</name>
    <dbReference type="NCBI Taxonomy" id="2786"/>
    <lineage>
        <taxon>Eukaryota</taxon>
        <taxon>Rhodophyta</taxon>
        <taxon>Bangiophyceae</taxon>
        <taxon>Bangiales</taxon>
        <taxon>Bangiaceae</taxon>
        <taxon>Porphyra</taxon>
    </lineage>
</organism>
<name>A0A1X6PKS1_PORUM</name>
<sequence>MTAFRGRPGAVGGGAHRRSNLRYTAPGPPLAAGWLSVDGRRLGGGSRSRYYVLEGGMLTAVGGRGRRPSATPPGVEVGLDAADGVAAAKAAAKSRSSKGGVAGGLLVNGVRAGVRRWELVVSGMTVTAGSGRSAGGAPLVAAARARVSGVVGSGDGATPARGDTEVSLFAPDAESYDAWLVALTRAARPPGAGVGDVGDYYRLSHEIGGGVQATVYQGYDLRTASAVAVKVVGRVTGDAAEEAALAKEAATVAALAHPNIVATLDVFETPDAVYFVQEYLGGSELFDYIAANDTFTEAAAAGVMRDILSGLAALHDAGIAHRDVKLENLLAVNVAPPLVVKIADFGLCATVDGDCPDACLTDLVGTSFYLAPEILAGEPYGRPVDLWAAGVTLYLCLSGRFPYGGEPAEYYEQVLDRPVYFPTEDWELISADAQSLVEGLLAKDPSRRLTATEALSHPWLTRGVSGLSASPHSTASPLPFFETIGGDGPGAGGDNGGVGASGRTWGTPVNLHPDASFASSALPTAARFRSASGKNASGRIRSLLPAAAAPRLPILSGRMGGNGKAERGGAAGKTPKRPRYAAGRLSLPIRSSRTGPTSGGRGWGGGSGSGGNRGAAAGSDSDVDREMDEGGDSGGALGRRSSLLARAINRVGGGGSGSNGGTGGKLHRPVSVPTGLGTSFLVFGSTEPGSEMDDDEALPPPARGSTAVADRDTGSSGGTTSQSVGGRRPPTATGGGGGGGGRRWVRGVAAKLRRRSASGGGGGEVDSAASVGMTGLALNAGGDGSAGSGCSSGVSILESASSEDWRTERRQRRATLGGGEDPRAPTMGTSDAYGLGLGALGIR</sequence>
<feature type="compositionally biased region" description="Gly residues" evidence="3">
    <location>
        <begin position="651"/>
        <end position="664"/>
    </location>
</feature>
<dbReference type="SUPFAM" id="SSF56112">
    <property type="entry name" value="Protein kinase-like (PK-like)"/>
    <property type="match status" value="1"/>
</dbReference>
<keyword evidence="1" id="KW-0547">Nucleotide-binding</keyword>
<dbReference type="InterPro" id="IPR011009">
    <property type="entry name" value="Kinase-like_dom_sf"/>
</dbReference>
<evidence type="ECO:0000313" key="6">
    <source>
        <dbReference type="Proteomes" id="UP000218209"/>
    </source>
</evidence>
<feature type="compositionally biased region" description="Low complexity" evidence="3">
    <location>
        <begin position="718"/>
        <end position="732"/>
    </location>
</feature>
<dbReference type="SMART" id="SM00220">
    <property type="entry name" value="S_TKc"/>
    <property type="match status" value="1"/>
</dbReference>
<feature type="region of interest" description="Disordered" evidence="3">
    <location>
        <begin position="798"/>
        <end position="835"/>
    </location>
</feature>
<dbReference type="FunFam" id="1.10.510.10:FF:000571">
    <property type="entry name" value="Maternal embryonic leucine zipper kinase"/>
    <property type="match status" value="1"/>
</dbReference>
<gene>
    <name evidence="5" type="ORF">BU14_0022s0019</name>
</gene>
<feature type="domain" description="Protein kinase" evidence="4">
    <location>
        <begin position="201"/>
        <end position="460"/>
    </location>
</feature>
<feature type="region of interest" description="Disordered" evidence="3">
    <location>
        <begin position="553"/>
        <end position="743"/>
    </location>
</feature>
<feature type="compositionally biased region" description="Gly residues" evidence="3">
    <location>
        <begin position="733"/>
        <end position="742"/>
    </location>
</feature>
<dbReference type="Pfam" id="PF00069">
    <property type="entry name" value="Pkinase"/>
    <property type="match status" value="1"/>
</dbReference>
<dbReference type="PROSITE" id="PS50011">
    <property type="entry name" value="PROTEIN_KINASE_DOM"/>
    <property type="match status" value="1"/>
</dbReference>
<feature type="compositionally biased region" description="Acidic residues" evidence="3">
    <location>
        <begin position="621"/>
        <end position="631"/>
    </location>
</feature>
<dbReference type="GO" id="GO:0004672">
    <property type="term" value="F:protein kinase activity"/>
    <property type="evidence" value="ECO:0007669"/>
    <property type="project" value="InterPro"/>
</dbReference>
<keyword evidence="6" id="KW-1185">Reference proteome</keyword>
<dbReference type="InterPro" id="IPR000719">
    <property type="entry name" value="Prot_kinase_dom"/>
</dbReference>
<dbReference type="EMBL" id="KV918763">
    <property type="protein sequence ID" value="OSX81298.1"/>
    <property type="molecule type" value="Genomic_DNA"/>
</dbReference>
<dbReference type="Gene3D" id="1.10.510.10">
    <property type="entry name" value="Transferase(Phosphotransferase) domain 1"/>
    <property type="match status" value="1"/>
</dbReference>
<dbReference type="AlphaFoldDB" id="A0A1X6PKS1"/>
<evidence type="ECO:0000259" key="4">
    <source>
        <dbReference type="PROSITE" id="PS50011"/>
    </source>
</evidence>
<protein>
    <recommendedName>
        <fullName evidence="4">Protein kinase domain-containing protein</fullName>
    </recommendedName>
</protein>
<dbReference type="Proteomes" id="UP000218209">
    <property type="component" value="Unassembled WGS sequence"/>
</dbReference>
<evidence type="ECO:0000313" key="5">
    <source>
        <dbReference type="EMBL" id="OSX81298.1"/>
    </source>
</evidence>
<dbReference type="OrthoDB" id="40902at2759"/>
<keyword evidence="2" id="KW-0067">ATP-binding</keyword>
<feature type="region of interest" description="Disordered" evidence="3">
    <location>
        <begin position="1"/>
        <end position="23"/>
    </location>
</feature>
<dbReference type="PANTHER" id="PTHR24347">
    <property type="entry name" value="SERINE/THREONINE-PROTEIN KINASE"/>
    <property type="match status" value="1"/>
</dbReference>
<proteinExistence type="predicted"/>